<gene>
    <name evidence="2" type="ORF">ANCCAN_05796</name>
</gene>
<keyword evidence="3" id="KW-1185">Reference proteome</keyword>
<sequence>LAADHNEENFKRSFFSNRTTNGRNCVVPDAISSLSTSKWRTDLFTRYPPLPASSTGGHPYDLLYIGRSRIKPQITSIRMKSKTDQESKGSSIYIGREERFDAALSRCSQRQIHGYVLATTEGRMWSPSAAASETRWSNKLIGQWNGCERRKEERAMGITGIYGAVRQVLREIARRSHSRGRVKTCALPPECLVLIPDSYFILFVPGQFIFPVISGFFILL</sequence>
<evidence type="ECO:0000313" key="3">
    <source>
        <dbReference type="Proteomes" id="UP000252519"/>
    </source>
</evidence>
<dbReference type="EMBL" id="JOJR01000051">
    <property type="protein sequence ID" value="RCN48111.1"/>
    <property type="molecule type" value="Genomic_DNA"/>
</dbReference>
<dbReference type="Proteomes" id="UP000252519">
    <property type="component" value="Unassembled WGS sequence"/>
</dbReference>
<keyword evidence="1" id="KW-0472">Membrane</keyword>
<dbReference type="AlphaFoldDB" id="A0A368GUS9"/>
<reference evidence="2 3" key="1">
    <citation type="submission" date="2014-10" db="EMBL/GenBank/DDBJ databases">
        <title>Draft genome of the hookworm Ancylostoma caninum.</title>
        <authorList>
            <person name="Mitreva M."/>
        </authorList>
    </citation>
    <scope>NUCLEOTIDE SEQUENCE [LARGE SCALE GENOMIC DNA]</scope>
    <source>
        <strain evidence="2 3">Baltimore</strain>
    </source>
</reference>
<feature type="non-terminal residue" evidence="2">
    <location>
        <position position="1"/>
    </location>
</feature>
<comment type="caution">
    <text evidence="2">The sequence shown here is derived from an EMBL/GenBank/DDBJ whole genome shotgun (WGS) entry which is preliminary data.</text>
</comment>
<feature type="transmembrane region" description="Helical" evidence="1">
    <location>
        <begin position="199"/>
        <end position="219"/>
    </location>
</feature>
<keyword evidence="1" id="KW-1133">Transmembrane helix</keyword>
<keyword evidence="1" id="KW-0812">Transmembrane</keyword>
<organism evidence="2 3">
    <name type="scientific">Ancylostoma caninum</name>
    <name type="common">Dog hookworm</name>
    <dbReference type="NCBI Taxonomy" id="29170"/>
    <lineage>
        <taxon>Eukaryota</taxon>
        <taxon>Metazoa</taxon>
        <taxon>Ecdysozoa</taxon>
        <taxon>Nematoda</taxon>
        <taxon>Chromadorea</taxon>
        <taxon>Rhabditida</taxon>
        <taxon>Rhabditina</taxon>
        <taxon>Rhabditomorpha</taxon>
        <taxon>Strongyloidea</taxon>
        <taxon>Ancylostomatidae</taxon>
        <taxon>Ancylostomatinae</taxon>
        <taxon>Ancylostoma</taxon>
    </lineage>
</organism>
<proteinExistence type="predicted"/>
<protein>
    <submittedName>
        <fullName evidence="2">Uncharacterized protein</fullName>
    </submittedName>
</protein>
<evidence type="ECO:0000313" key="2">
    <source>
        <dbReference type="EMBL" id="RCN48111.1"/>
    </source>
</evidence>
<accession>A0A368GUS9</accession>
<evidence type="ECO:0000256" key="1">
    <source>
        <dbReference type="SAM" id="Phobius"/>
    </source>
</evidence>
<name>A0A368GUS9_ANCCA</name>